<dbReference type="SUPFAM" id="SSF52172">
    <property type="entry name" value="CheY-like"/>
    <property type="match status" value="1"/>
</dbReference>
<comment type="caution">
    <text evidence="14">The sequence shown here is derived from an EMBL/GenBank/DDBJ whole genome shotgun (WGS) entry which is preliminary data.</text>
</comment>
<evidence type="ECO:0000259" key="13">
    <source>
        <dbReference type="PROSITE" id="PS50110"/>
    </source>
</evidence>
<dbReference type="FunFam" id="3.40.50.2300:FF:000018">
    <property type="entry name" value="DNA-binding transcriptional regulator NtrC"/>
    <property type="match status" value="1"/>
</dbReference>
<evidence type="ECO:0000256" key="2">
    <source>
        <dbReference type="ARBA" id="ARBA00022490"/>
    </source>
</evidence>
<dbReference type="EMBL" id="SRSD01000002">
    <property type="protein sequence ID" value="KAA0894126.1"/>
    <property type="molecule type" value="Genomic_DNA"/>
</dbReference>
<evidence type="ECO:0000256" key="4">
    <source>
        <dbReference type="ARBA" id="ARBA00022741"/>
    </source>
</evidence>
<dbReference type="SMART" id="SM00448">
    <property type="entry name" value="REC"/>
    <property type="match status" value="1"/>
</dbReference>
<dbReference type="Pfam" id="PF00072">
    <property type="entry name" value="Response_reg"/>
    <property type="match status" value="1"/>
</dbReference>
<dbReference type="Proteomes" id="UP000324298">
    <property type="component" value="Unassembled WGS sequence"/>
</dbReference>
<dbReference type="PROSITE" id="PS00676">
    <property type="entry name" value="SIGMA54_INTERACT_2"/>
    <property type="match status" value="1"/>
</dbReference>
<dbReference type="SMART" id="SM00382">
    <property type="entry name" value="AAA"/>
    <property type="match status" value="1"/>
</dbReference>
<feature type="domain" description="Sigma-54 factor interaction" evidence="12">
    <location>
        <begin position="145"/>
        <end position="374"/>
    </location>
</feature>
<dbReference type="RefSeq" id="WP_149306283.1">
    <property type="nucleotide sequence ID" value="NZ_SRSD01000002.1"/>
</dbReference>
<keyword evidence="5" id="KW-0067">ATP-binding</keyword>
<dbReference type="GO" id="GO:0006355">
    <property type="term" value="P:regulation of DNA-templated transcription"/>
    <property type="evidence" value="ECO:0007669"/>
    <property type="project" value="InterPro"/>
</dbReference>
<dbReference type="Gene3D" id="1.10.10.60">
    <property type="entry name" value="Homeodomain-like"/>
    <property type="match status" value="1"/>
</dbReference>
<evidence type="ECO:0000256" key="11">
    <source>
        <dbReference type="PROSITE-ProRule" id="PRU00169"/>
    </source>
</evidence>
<keyword evidence="15" id="KW-1185">Reference proteome</keyword>
<dbReference type="PROSITE" id="PS50110">
    <property type="entry name" value="RESPONSE_REGULATORY"/>
    <property type="match status" value="1"/>
</dbReference>
<dbReference type="Gene3D" id="3.40.50.2300">
    <property type="match status" value="1"/>
</dbReference>
<dbReference type="PROSITE" id="PS00688">
    <property type="entry name" value="SIGMA54_INTERACT_3"/>
    <property type="match status" value="1"/>
</dbReference>
<organism evidence="14 15">
    <name type="scientific">Oryzomonas rubra</name>
    <dbReference type="NCBI Taxonomy" id="2509454"/>
    <lineage>
        <taxon>Bacteria</taxon>
        <taxon>Pseudomonadati</taxon>
        <taxon>Thermodesulfobacteriota</taxon>
        <taxon>Desulfuromonadia</taxon>
        <taxon>Geobacterales</taxon>
        <taxon>Geobacteraceae</taxon>
        <taxon>Oryzomonas</taxon>
    </lineage>
</organism>
<dbReference type="FunFam" id="3.40.50.300:FF:000006">
    <property type="entry name" value="DNA-binding transcriptional regulator NtrC"/>
    <property type="match status" value="1"/>
</dbReference>
<evidence type="ECO:0000256" key="7">
    <source>
        <dbReference type="ARBA" id="ARBA00023015"/>
    </source>
</evidence>
<accession>A0A5A9XM02</accession>
<proteinExistence type="predicted"/>
<dbReference type="OrthoDB" id="9814761at2"/>
<dbReference type="PROSITE" id="PS50045">
    <property type="entry name" value="SIGMA54_INTERACT_4"/>
    <property type="match status" value="1"/>
</dbReference>
<keyword evidence="4" id="KW-0547">Nucleotide-binding</keyword>
<dbReference type="GO" id="GO:0005737">
    <property type="term" value="C:cytoplasm"/>
    <property type="evidence" value="ECO:0007669"/>
    <property type="project" value="UniProtKB-SubCell"/>
</dbReference>
<dbReference type="InterPro" id="IPR002078">
    <property type="entry name" value="Sigma_54_int"/>
</dbReference>
<dbReference type="Pfam" id="PF02954">
    <property type="entry name" value="HTH_8"/>
    <property type="match status" value="1"/>
</dbReference>
<keyword evidence="3 11" id="KW-0597">Phosphoprotein</keyword>
<dbReference type="InterPro" id="IPR025662">
    <property type="entry name" value="Sigma_54_int_dom_ATP-bd_1"/>
</dbReference>
<evidence type="ECO:0000256" key="3">
    <source>
        <dbReference type="ARBA" id="ARBA00022553"/>
    </source>
</evidence>
<dbReference type="PANTHER" id="PTHR32071:SF113">
    <property type="entry name" value="ALGINATE BIOSYNTHESIS TRANSCRIPTIONAL REGULATORY PROTEIN ALGB"/>
    <property type="match status" value="1"/>
</dbReference>
<evidence type="ECO:0000256" key="6">
    <source>
        <dbReference type="ARBA" id="ARBA00023012"/>
    </source>
</evidence>
<keyword evidence="8" id="KW-0238">DNA-binding</keyword>
<reference evidence="14 15" key="1">
    <citation type="submission" date="2019-04" db="EMBL/GenBank/DDBJ databases">
        <title>Geobacter ruber sp. nov., ferric-reducing bacteria isolated from paddy soil.</title>
        <authorList>
            <person name="Xu Z."/>
            <person name="Masuda Y."/>
            <person name="Itoh H."/>
            <person name="Senoo K."/>
        </authorList>
    </citation>
    <scope>NUCLEOTIDE SEQUENCE [LARGE SCALE GENOMIC DNA]</scope>
    <source>
        <strain evidence="14 15">Red88</strain>
    </source>
</reference>
<dbReference type="AlphaFoldDB" id="A0A5A9XM02"/>
<dbReference type="InterPro" id="IPR002197">
    <property type="entry name" value="HTH_Fis"/>
</dbReference>
<keyword evidence="6" id="KW-0902">Two-component regulatory system</keyword>
<dbReference type="InterPro" id="IPR009057">
    <property type="entry name" value="Homeodomain-like_sf"/>
</dbReference>
<keyword evidence="10" id="KW-0804">Transcription</keyword>
<feature type="modified residue" description="4-aspartylphosphate" evidence="11">
    <location>
        <position position="54"/>
    </location>
</feature>
<feature type="domain" description="Response regulatory" evidence="13">
    <location>
        <begin position="5"/>
        <end position="119"/>
    </location>
</feature>
<evidence type="ECO:0000256" key="5">
    <source>
        <dbReference type="ARBA" id="ARBA00022840"/>
    </source>
</evidence>
<dbReference type="InterPro" id="IPR001789">
    <property type="entry name" value="Sig_transdc_resp-reg_receiver"/>
</dbReference>
<keyword evidence="2" id="KW-0963">Cytoplasm</keyword>
<evidence type="ECO:0000256" key="8">
    <source>
        <dbReference type="ARBA" id="ARBA00023125"/>
    </source>
</evidence>
<evidence type="ECO:0000313" key="15">
    <source>
        <dbReference type="Proteomes" id="UP000324298"/>
    </source>
</evidence>
<comment type="subcellular location">
    <subcellularLocation>
        <location evidence="1">Cytoplasm</location>
    </subcellularLocation>
</comment>
<evidence type="ECO:0000259" key="12">
    <source>
        <dbReference type="PROSITE" id="PS50045"/>
    </source>
</evidence>
<keyword evidence="7" id="KW-0805">Transcription regulation</keyword>
<dbReference type="SUPFAM" id="SSF46689">
    <property type="entry name" value="Homeodomain-like"/>
    <property type="match status" value="1"/>
</dbReference>
<sequence length="475" mass="52279">MGQFRMLVVDDEAVIRDGLRRILEGEGFFVETCVSGHSAIESLHAREFDLIVTDLKMPGMNGIEVLKAVKTLQPEAPVIIITGYATVDTAVEAMKNGAVDYIAKPFTPEQLLQKIDRALEQRVLLMEELNRTKDAISSQHGFGLFVGQSKEMQKVYHRIMQVAATDSTVLVTGESGTGKELVARAIHQSSPRNGKPFVAVDCSSLAENLLESELFGHVKGAFTGAVLAKTGLFKVADGGTLFLDEVSNISLSTQAKLLRVLQERLVTPIGGTQPVPINIHLVAATNRNLRTMVGEGTFREDLFFRLNIIPIELPPLRERKGDIPLLISHFLKKFTAAMGKNIRGIAPDAMALLETYDYPGNVRELENTIERAVVLAGGEVIHKDDLELSPDSPGAPELHGMEEGYVPHTSDELKEMKRHIRDQAVEGIEKAFVMGALERNNWNITRAAEETGILRPNFQGMLKRLGISVKAQMEK</sequence>
<dbReference type="GO" id="GO:0043565">
    <property type="term" value="F:sequence-specific DNA binding"/>
    <property type="evidence" value="ECO:0007669"/>
    <property type="project" value="InterPro"/>
</dbReference>
<dbReference type="InterPro" id="IPR003593">
    <property type="entry name" value="AAA+_ATPase"/>
</dbReference>
<evidence type="ECO:0000256" key="10">
    <source>
        <dbReference type="ARBA" id="ARBA00023163"/>
    </source>
</evidence>
<dbReference type="InterPro" id="IPR025944">
    <property type="entry name" value="Sigma_54_int_dom_CS"/>
</dbReference>
<dbReference type="GO" id="GO:0000160">
    <property type="term" value="P:phosphorelay signal transduction system"/>
    <property type="evidence" value="ECO:0007669"/>
    <property type="project" value="UniProtKB-KW"/>
</dbReference>
<dbReference type="GO" id="GO:0005524">
    <property type="term" value="F:ATP binding"/>
    <property type="evidence" value="ECO:0007669"/>
    <property type="project" value="UniProtKB-KW"/>
</dbReference>
<dbReference type="InterPro" id="IPR025943">
    <property type="entry name" value="Sigma_54_int_dom_ATP-bd_2"/>
</dbReference>
<keyword evidence="9" id="KW-0010">Activator</keyword>
<dbReference type="Pfam" id="PF00158">
    <property type="entry name" value="Sigma54_activat"/>
    <property type="match status" value="1"/>
</dbReference>
<name>A0A5A9XM02_9BACT</name>
<dbReference type="Pfam" id="PF25601">
    <property type="entry name" value="AAA_lid_14"/>
    <property type="match status" value="1"/>
</dbReference>
<evidence type="ECO:0000256" key="1">
    <source>
        <dbReference type="ARBA" id="ARBA00004496"/>
    </source>
</evidence>
<dbReference type="InterPro" id="IPR011006">
    <property type="entry name" value="CheY-like_superfamily"/>
</dbReference>
<dbReference type="InterPro" id="IPR058031">
    <property type="entry name" value="AAA_lid_NorR"/>
</dbReference>
<dbReference type="Gene3D" id="3.40.50.300">
    <property type="entry name" value="P-loop containing nucleotide triphosphate hydrolases"/>
    <property type="match status" value="1"/>
</dbReference>
<dbReference type="SUPFAM" id="SSF52540">
    <property type="entry name" value="P-loop containing nucleoside triphosphate hydrolases"/>
    <property type="match status" value="1"/>
</dbReference>
<evidence type="ECO:0000313" key="14">
    <source>
        <dbReference type="EMBL" id="KAA0894126.1"/>
    </source>
</evidence>
<gene>
    <name evidence="14" type="ORF">ET418_03980</name>
</gene>
<dbReference type="FunFam" id="1.10.8.60:FF:000014">
    <property type="entry name" value="DNA-binding transcriptional regulator NtrC"/>
    <property type="match status" value="1"/>
</dbReference>
<dbReference type="Gene3D" id="1.10.8.60">
    <property type="match status" value="1"/>
</dbReference>
<dbReference type="PANTHER" id="PTHR32071">
    <property type="entry name" value="TRANSCRIPTIONAL REGULATORY PROTEIN"/>
    <property type="match status" value="1"/>
</dbReference>
<dbReference type="InterPro" id="IPR027417">
    <property type="entry name" value="P-loop_NTPase"/>
</dbReference>
<protein>
    <submittedName>
        <fullName evidence="14">Sigma-54-dependent Fis family transcriptional regulator</fullName>
    </submittedName>
</protein>
<dbReference type="PROSITE" id="PS00675">
    <property type="entry name" value="SIGMA54_INTERACT_1"/>
    <property type="match status" value="1"/>
</dbReference>
<dbReference type="CDD" id="cd00009">
    <property type="entry name" value="AAA"/>
    <property type="match status" value="1"/>
</dbReference>
<evidence type="ECO:0000256" key="9">
    <source>
        <dbReference type="ARBA" id="ARBA00023159"/>
    </source>
</evidence>